<dbReference type="Pfam" id="PF00884">
    <property type="entry name" value="Sulfatase"/>
    <property type="match status" value="1"/>
</dbReference>
<dbReference type="InterPro" id="IPR017850">
    <property type="entry name" value="Alkaline_phosphatase_core_sf"/>
</dbReference>
<dbReference type="Gene3D" id="3.30.1120.10">
    <property type="match status" value="1"/>
</dbReference>
<dbReference type="Proteomes" id="UP000315647">
    <property type="component" value="Chromosome"/>
</dbReference>
<dbReference type="EMBL" id="CP037421">
    <property type="protein sequence ID" value="QDT29394.1"/>
    <property type="molecule type" value="Genomic_DNA"/>
</dbReference>
<sequence precursor="true">MKRPRLLAMPLLILLAFVCFNTSLSAAERPNVLLILCDDLGFSDLGCYGGEIQTPHLDRLAADGMRFTQFYNCAVCVTTRSALLTGLYPRQARRPRLRTNMLTLGEAMRRAGYATSLTGKWHLGNQPPLRPIDRGFDEYYGVLDGCCNYFNPAKQDPVFYNGGRFRAFARNDKRITEFPKGYYTTDAFSDHAIETIKQFANGKKPFFVHLCYTAPHFPLHAFKADIERYRGKYSAGYLKMRAQRHQRQAELGLFAALPELSPLENKKGDYRYDYDVPDWEALPDNERKREEARMETYAAMVDRMDRGIGRVLAALDEAGVADNTVVMFLSDNGGCASWPSGRPGQEAGFIKYNQDIPVGDGRGYEFVGKGWGWAQNAPFRQFKTWCYEGGIATPMIVRWPGKVARGSITHQVGHIIDFMPTLLELANSDYPREFNGNTLLPVEGKSLLPVFQGKQRDGHRSLSWELFGNRAIRQGDWKLVWGASEKQWELYDLKTDRSEMNNLAAKFPERVAQMARDWEAWQEKIEK</sequence>
<dbReference type="RefSeq" id="WP_145451501.1">
    <property type="nucleotide sequence ID" value="NZ_CP037421.1"/>
</dbReference>
<evidence type="ECO:0000259" key="4">
    <source>
        <dbReference type="Pfam" id="PF00884"/>
    </source>
</evidence>
<keyword evidence="6" id="KW-1185">Reference proteome</keyword>
<evidence type="ECO:0000256" key="1">
    <source>
        <dbReference type="ARBA" id="ARBA00008779"/>
    </source>
</evidence>
<name>A0A517QCN9_9PLAN</name>
<dbReference type="SUPFAM" id="SSF53649">
    <property type="entry name" value="Alkaline phosphatase-like"/>
    <property type="match status" value="1"/>
</dbReference>
<feature type="signal peptide" evidence="3">
    <location>
        <begin position="1"/>
        <end position="26"/>
    </location>
</feature>
<dbReference type="InterPro" id="IPR050738">
    <property type="entry name" value="Sulfatase"/>
</dbReference>
<dbReference type="CDD" id="cd16025">
    <property type="entry name" value="PAS_like"/>
    <property type="match status" value="1"/>
</dbReference>
<dbReference type="PANTHER" id="PTHR42693:SF53">
    <property type="entry name" value="ENDO-4-O-SULFATASE"/>
    <property type="match status" value="1"/>
</dbReference>
<feature type="chain" id="PRO_5022198188" evidence="3">
    <location>
        <begin position="27"/>
        <end position="527"/>
    </location>
</feature>
<evidence type="ECO:0000256" key="3">
    <source>
        <dbReference type="SAM" id="SignalP"/>
    </source>
</evidence>
<dbReference type="EC" id="3.1.6.1" evidence="5"/>
<protein>
    <submittedName>
        <fullName evidence="5">Arylsulfatase</fullName>
        <ecNumber evidence="5">3.1.6.1</ecNumber>
    </submittedName>
</protein>
<dbReference type="InterPro" id="IPR000917">
    <property type="entry name" value="Sulfatase_N"/>
</dbReference>
<reference evidence="5 6" key="1">
    <citation type="submission" date="2019-03" db="EMBL/GenBank/DDBJ databases">
        <title>Deep-cultivation of Planctomycetes and their phenomic and genomic characterization uncovers novel biology.</title>
        <authorList>
            <person name="Wiegand S."/>
            <person name="Jogler M."/>
            <person name="Boedeker C."/>
            <person name="Pinto D."/>
            <person name="Vollmers J."/>
            <person name="Rivas-Marin E."/>
            <person name="Kohn T."/>
            <person name="Peeters S.H."/>
            <person name="Heuer A."/>
            <person name="Rast P."/>
            <person name="Oberbeckmann S."/>
            <person name="Bunk B."/>
            <person name="Jeske O."/>
            <person name="Meyerdierks A."/>
            <person name="Storesund J.E."/>
            <person name="Kallscheuer N."/>
            <person name="Luecker S."/>
            <person name="Lage O.M."/>
            <person name="Pohl T."/>
            <person name="Merkel B.J."/>
            <person name="Hornburger P."/>
            <person name="Mueller R.-W."/>
            <person name="Bruemmer F."/>
            <person name="Labrenz M."/>
            <person name="Spormann A.M."/>
            <person name="Op den Camp H."/>
            <person name="Overmann J."/>
            <person name="Amann R."/>
            <person name="Jetten M.S.M."/>
            <person name="Mascher T."/>
            <person name="Medema M.H."/>
            <person name="Devos D.P."/>
            <person name="Kaster A.-K."/>
            <person name="Ovreas L."/>
            <person name="Rohde M."/>
            <person name="Galperin M.Y."/>
            <person name="Jogler C."/>
        </authorList>
    </citation>
    <scope>NUCLEOTIDE SEQUENCE [LARGE SCALE GENOMIC DNA]</scope>
    <source>
        <strain evidence="5 6">Enr10</strain>
    </source>
</reference>
<keyword evidence="2 5" id="KW-0378">Hydrolase</keyword>
<evidence type="ECO:0000313" key="6">
    <source>
        <dbReference type="Proteomes" id="UP000315647"/>
    </source>
</evidence>
<evidence type="ECO:0000313" key="5">
    <source>
        <dbReference type="EMBL" id="QDT29394.1"/>
    </source>
</evidence>
<dbReference type="PANTHER" id="PTHR42693">
    <property type="entry name" value="ARYLSULFATASE FAMILY MEMBER"/>
    <property type="match status" value="1"/>
</dbReference>
<dbReference type="AlphaFoldDB" id="A0A517QCN9"/>
<evidence type="ECO:0000256" key="2">
    <source>
        <dbReference type="ARBA" id="ARBA00022801"/>
    </source>
</evidence>
<gene>
    <name evidence="5" type="primary">atsA_50</name>
    <name evidence="5" type="ORF">Enr10x_47470</name>
</gene>
<organism evidence="5 6">
    <name type="scientific">Gimesia panareensis</name>
    <dbReference type="NCBI Taxonomy" id="2527978"/>
    <lineage>
        <taxon>Bacteria</taxon>
        <taxon>Pseudomonadati</taxon>
        <taxon>Planctomycetota</taxon>
        <taxon>Planctomycetia</taxon>
        <taxon>Planctomycetales</taxon>
        <taxon>Planctomycetaceae</taxon>
        <taxon>Gimesia</taxon>
    </lineage>
</organism>
<comment type="similarity">
    <text evidence="1">Belongs to the sulfatase family.</text>
</comment>
<accession>A0A517QCN9</accession>
<dbReference type="GO" id="GO:0004065">
    <property type="term" value="F:arylsulfatase activity"/>
    <property type="evidence" value="ECO:0007669"/>
    <property type="project" value="UniProtKB-EC"/>
</dbReference>
<keyword evidence="3" id="KW-0732">Signal</keyword>
<proteinExistence type="inferred from homology"/>
<dbReference type="Gene3D" id="3.40.720.10">
    <property type="entry name" value="Alkaline Phosphatase, subunit A"/>
    <property type="match status" value="1"/>
</dbReference>
<feature type="domain" description="Sulfatase N-terminal" evidence="4">
    <location>
        <begin position="30"/>
        <end position="427"/>
    </location>
</feature>